<dbReference type="STRING" id="32040.SAMN04489710_101126"/>
<keyword evidence="1" id="KW-0472">Membrane</keyword>
<evidence type="ECO:0000313" key="2">
    <source>
        <dbReference type="EMBL" id="SFD33589.1"/>
    </source>
</evidence>
<dbReference type="Proteomes" id="UP000199517">
    <property type="component" value="Unassembled WGS sequence"/>
</dbReference>
<keyword evidence="3" id="KW-1185">Reference proteome</keyword>
<organism evidence="2 3">
    <name type="scientific">Paracidovorax konjaci</name>
    <dbReference type="NCBI Taxonomy" id="32040"/>
    <lineage>
        <taxon>Bacteria</taxon>
        <taxon>Pseudomonadati</taxon>
        <taxon>Pseudomonadota</taxon>
        <taxon>Betaproteobacteria</taxon>
        <taxon>Burkholderiales</taxon>
        <taxon>Comamonadaceae</taxon>
        <taxon>Paracidovorax</taxon>
    </lineage>
</organism>
<dbReference type="OrthoDB" id="5405464at2"/>
<keyword evidence="1" id="KW-0812">Transmembrane</keyword>
<gene>
    <name evidence="2" type="ORF">SAMN04489710_101126</name>
</gene>
<sequence length="129" mass="14255">MNPNDITDIETSERAESLKTVGWVSYILHLIVAVGAVIPGAQPGAALLVIALVLDLVKKGDADGTWQASHFSWRIRTVIWAGVLYLVTAPLWLLFLIPGWIAWALISIWFLYRIVRGMVSMNKGQAIDV</sequence>
<dbReference type="AlphaFoldDB" id="A0A1I1RH03"/>
<protein>
    <submittedName>
        <fullName evidence="2">Uncharacterized membrane protein</fullName>
    </submittedName>
</protein>
<evidence type="ECO:0000256" key="1">
    <source>
        <dbReference type="SAM" id="Phobius"/>
    </source>
</evidence>
<reference evidence="3" key="1">
    <citation type="submission" date="2016-10" db="EMBL/GenBank/DDBJ databases">
        <authorList>
            <person name="Varghese N."/>
            <person name="Submissions S."/>
        </authorList>
    </citation>
    <scope>NUCLEOTIDE SEQUENCE [LARGE SCALE GENOMIC DNA]</scope>
    <source>
        <strain evidence="3">DSM 7481</strain>
    </source>
</reference>
<proteinExistence type="predicted"/>
<evidence type="ECO:0000313" key="3">
    <source>
        <dbReference type="Proteomes" id="UP000199517"/>
    </source>
</evidence>
<accession>A0A1I1RH03</accession>
<feature type="transmembrane region" description="Helical" evidence="1">
    <location>
        <begin position="100"/>
        <end position="115"/>
    </location>
</feature>
<feature type="transmembrane region" description="Helical" evidence="1">
    <location>
        <begin position="26"/>
        <end position="54"/>
    </location>
</feature>
<name>A0A1I1RH03_9BURK</name>
<keyword evidence="1" id="KW-1133">Transmembrane helix</keyword>
<dbReference type="EMBL" id="FOMQ01000001">
    <property type="protein sequence ID" value="SFD33589.1"/>
    <property type="molecule type" value="Genomic_DNA"/>
</dbReference>
<dbReference type="RefSeq" id="WP_092948793.1">
    <property type="nucleotide sequence ID" value="NZ_FOMQ01000001.1"/>
</dbReference>